<dbReference type="PRINTS" id="PR00111">
    <property type="entry name" value="ABHYDROLASE"/>
</dbReference>
<dbReference type="InterPro" id="IPR000073">
    <property type="entry name" value="AB_hydrolase_1"/>
</dbReference>
<proteinExistence type="predicted"/>
<keyword evidence="4" id="KW-1185">Reference proteome</keyword>
<dbReference type="RefSeq" id="WP_346097913.1">
    <property type="nucleotide sequence ID" value="NZ_BAAABY010000039.1"/>
</dbReference>
<organism evidence="3 4">
    <name type="scientific">Streptomyces olivaceiscleroticus</name>
    <dbReference type="NCBI Taxonomy" id="68245"/>
    <lineage>
        <taxon>Bacteria</taxon>
        <taxon>Bacillati</taxon>
        <taxon>Actinomycetota</taxon>
        <taxon>Actinomycetes</taxon>
        <taxon>Kitasatosporales</taxon>
        <taxon>Streptomycetaceae</taxon>
        <taxon>Streptomyces</taxon>
    </lineage>
</organism>
<reference evidence="3 4" key="1">
    <citation type="journal article" date="2019" name="Int. J. Syst. Evol. Microbiol.">
        <title>The Global Catalogue of Microorganisms (GCM) 10K type strain sequencing project: providing services to taxonomists for standard genome sequencing and annotation.</title>
        <authorList>
            <consortium name="The Broad Institute Genomics Platform"/>
            <consortium name="The Broad Institute Genome Sequencing Center for Infectious Disease"/>
            <person name="Wu L."/>
            <person name="Ma J."/>
        </authorList>
    </citation>
    <scope>NUCLEOTIDE SEQUENCE [LARGE SCALE GENOMIC DNA]</scope>
    <source>
        <strain evidence="3 4">JCM 4805</strain>
    </source>
</reference>
<protein>
    <recommendedName>
        <fullName evidence="2">AB hydrolase-1 domain-containing protein</fullName>
    </recommendedName>
</protein>
<dbReference type="Proteomes" id="UP001500909">
    <property type="component" value="Unassembled WGS sequence"/>
</dbReference>
<gene>
    <name evidence="3" type="ORF">GCM10010361_54710</name>
</gene>
<evidence type="ECO:0000259" key="2">
    <source>
        <dbReference type="Pfam" id="PF12697"/>
    </source>
</evidence>
<comment type="caution">
    <text evidence="3">The sequence shown here is derived from an EMBL/GenBank/DDBJ whole genome shotgun (WGS) entry which is preliminary data.</text>
</comment>
<dbReference type="Gene3D" id="3.40.50.1820">
    <property type="entry name" value="alpha/beta hydrolase"/>
    <property type="match status" value="1"/>
</dbReference>
<name>A0ABN1AT27_9ACTN</name>
<feature type="domain" description="AB hydrolase-1" evidence="2">
    <location>
        <begin position="23"/>
        <end position="255"/>
    </location>
</feature>
<sequence length="268" mass="27453">MTRTTPPLPHHRLDGPADAPPLVLGPSLGTSLAVWEPHLAELTRTHRVLRFDLPGHGATPVGVLPDPTPGATTVAHLARLVLDLAAHHGWHAFHYAGISLGGAIGAHLAVHHADRLASLAMICSSARFGEAAGWRERAATVRAHGTAAVLQATPGRWFADPGTAAGPRGTALLGDLSAADRAGYAACCDALAGYDVRSALWSVTARTLVIAGRQDAATPPAHAREIADGVPGAALVEVTGAAHLAGVERPDAVDAALRVHLDAATAGR</sequence>
<accession>A0ABN1AT27</accession>
<evidence type="ECO:0000256" key="1">
    <source>
        <dbReference type="SAM" id="MobiDB-lite"/>
    </source>
</evidence>
<dbReference type="InterPro" id="IPR050471">
    <property type="entry name" value="AB_hydrolase"/>
</dbReference>
<dbReference type="EMBL" id="BAAABY010000039">
    <property type="protein sequence ID" value="GAA0482887.1"/>
    <property type="molecule type" value="Genomic_DNA"/>
</dbReference>
<feature type="region of interest" description="Disordered" evidence="1">
    <location>
        <begin position="1"/>
        <end position="20"/>
    </location>
</feature>
<dbReference type="SUPFAM" id="SSF53474">
    <property type="entry name" value="alpha/beta-Hydrolases"/>
    <property type="match status" value="1"/>
</dbReference>
<evidence type="ECO:0000313" key="3">
    <source>
        <dbReference type="EMBL" id="GAA0482887.1"/>
    </source>
</evidence>
<dbReference type="PANTHER" id="PTHR43433:SF5">
    <property type="entry name" value="AB HYDROLASE-1 DOMAIN-CONTAINING PROTEIN"/>
    <property type="match status" value="1"/>
</dbReference>
<dbReference type="Pfam" id="PF12697">
    <property type="entry name" value="Abhydrolase_6"/>
    <property type="match status" value="1"/>
</dbReference>
<dbReference type="InterPro" id="IPR029058">
    <property type="entry name" value="AB_hydrolase_fold"/>
</dbReference>
<dbReference type="PANTHER" id="PTHR43433">
    <property type="entry name" value="HYDROLASE, ALPHA/BETA FOLD FAMILY PROTEIN"/>
    <property type="match status" value="1"/>
</dbReference>
<evidence type="ECO:0000313" key="4">
    <source>
        <dbReference type="Proteomes" id="UP001500909"/>
    </source>
</evidence>